<evidence type="ECO:0000256" key="6">
    <source>
        <dbReference type="ARBA" id="ARBA00023002"/>
    </source>
</evidence>
<sequence>MASLRGRLRVAIIGSGPAGFYSAYRLMNKNKDAFIDMYEQLPVPYGLVRYGVAPDHPEVKNCQDTFEEAAQSPRFNYVGNVKVGHDIELAKMKPHYDAILFSYGASEDKQLGIPGEDLPGVYSARSFVAWYNGLPQFQDLDPNLQAGEQAVVIGQGNVALDVARILLTPVDVLRKTDMAEQAIQTLSESKVRSVRVVGRRGPIQAAFTVKEARELMNLPSVAFEPIDRTLYPTDIKKLPRVQKRIAEVLLKGSKTDIQEASRKWTLDFMRAPKSMHANAGRLSSLTFTKQQFVPDGDPFSQTTRVMPTNEETSLEASLAFRSVGYKSTALPGLSDIGVPFDEKLGIIPNDMYGRIITPSAGPGNLTAGHVSGLYCAGWVKRGPTGVIASTMQDAFASADVIAQDWDANVPFLNDKSGDNQSSGLGWHGIKEEVERKGVRPLSWSDWKKIDEAERARGKAKGKEREKFQSVEDMLRIVG</sequence>
<dbReference type="EC" id="1.18.1.6" evidence="8"/>
<dbReference type="SUPFAM" id="SSF51971">
    <property type="entry name" value="Nucleotide-binding domain"/>
    <property type="match status" value="1"/>
</dbReference>
<keyword evidence="3 8" id="KW-0285">Flavoprotein</keyword>
<feature type="binding site" evidence="9">
    <location>
        <position position="47"/>
    </location>
    <ligand>
        <name>FAD</name>
        <dbReference type="ChEBI" id="CHEBI:57692"/>
    </ligand>
</feature>
<dbReference type="PIRSF" id="PIRSF000362">
    <property type="entry name" value="FNR"/>
    <property type="match status" value="1"/>
</dbReference>
<protein>
    <recommendedName>
        <fullName evidence="8">NADPH:adrenodoxin oxidoreductase, mitochondrial</fullName>
        <ecNumber evidence="8">1.18.1.6</ecNumber>
    </recommendedName>
</protein>
<keyword evidence="5 8" id="KW-0521">NADP</keyword>
<feature type="binding site" evidence="9">
    <location>
        <position position="83"/>
    </location>
    <ligand>
        <name>FAD</name>
        <dbReference type="ChEBI" id="CHEBI:57692"/>
    </ligand>
</feature>
<dbReference type="AlphaFoldDB" id="A0A3M7M6P2"/>
<dbReference type="GO" id="GO:0016491">
    <property type="term" value="F:oxidoreductase activity"/>
    <property type="evidence" value="ECO:0007669"/>
    <property type="project" value="UniProtKB-KW"/>
</dbReference>
<evidence type="ECO:0000256" key="10">
    <source>
        <dbReference type="PIRSR" id="PIRSR000362-2"/>
    </source>
</evidence>
<accession>A0A3M7M6P2</accession>
<dbReference type="PANTHER" id="PTHR48467">
    <property type="entry name" value="GLUTAMATE SYNTHASE 1 [NADH], CHLOROPLASTIC-LIKE"/>
    <property type="match status" value="1"/>
</dbReference>
<evidence type="ECO:0000256" key="5">
    <source>
        <dbReference type="ARBA" id="ARBA00022857"/>
    </source>
</evidence>
<dbReference type="Pfam" id="PF07992">
    <property type="entry name" value="Pyr_redox_2"/>
    <property type="match status" value="1"/>
</dbReference>
<dbReference type="GO" id="GO:0005739">
    <property type="term" value="C:mitochondrion"/>
    <property type="evidence" value="ECO:0007669"/>
    <property type="project" value="UniProtKB-SubCell"/>
</dbReference>
<gene>
    <name evidence="12" type="ORF">GMOD_00000105</name>
</gene>
<evidence type="ECO:0000313" key="12">
    <source>
        <dbReference type="EMBL" id="RMZ70060.1"/>
    </source>
</evidence>
<evidence type="ECO:0000256" key="4">
    <source>
        <dbReference type="ARBA" id="ARBA00022827"/>
    </source>
</evidence>
<evidence type="ECO:0000256" key="3">
    <source>
        <dbReference type="ARBA" id="ARBA00022630"/>
    </source>
</evidence>
<evidence type="ECO:0000256" key="1">
    <source>
        <dbReference type="ARBA" id="ARBA00001974"/>
    </source>
</evidence>
<dbReference type="InterPro" id="IPR036188">
    <property type="entry name" value="FAD/NAD-bd_sf"/>
</dbReference>
<feature type="domain" description="FAD/NAD(P)-binding" evidence="11">
    <location>
        <begin position="9"/>
        <end position="166"/>
    </location>
</feature>
<dbReference type="Gene3D" id="3.50.50.60">
    <property type="entry name" value="FAD/NAD(P)-binding domain"/>
    <property type="match status" value="1"/>
</dbReference>
<dbReference type="Gene3D" id="3.40.50.720">
    <property type="entry name" value="NAD(P)-binding Rossmann-like Domain"/>
    <property type="match status" value="1"/>
</dbReference>
<comment type="cofactor">
    <cofactor evidence="1 8 9">
        <name>FAD</name>
        <dbReference type="ChEBI" id="CHEBI:57692"/>
    </cofactor>
</comment>
<evidence type="ECO:0000256" key="8">
    <source>
        <dbReference type="PIRNR" id="PIRNR000362"/>
    </source>
</evidence>
<dbReference type="InterPro" id="IPR023753">
    <property type="entry name" value="FAD/NAD-binding_dom"/>
</dbReference>
<evidence type="ECO:0000256" key="7">
    <source>
        <dbReference type="ARBA" id="ARBA00048933"/>
    </source>
</evidence>
<keyword evidence="13" id="KW-1185">Reference proteome</keyword>
<feature type="binding site" evidence="9">
    <location>
        <position position="18"/>
    </location>
    <ligand>
        <name>FAD</name>
        <dbReference type="ChEBI" id="CHEBI:57692"/>
    </ligand>
</feature>
<evidence type="ECO:0000259" key="11">
    <source>
        <dbReference type="Pfam" id="PF07992"/>
    </source>
</evidence>
<feature type="binding site" evidence="9">
    <location>
        <position position="39"/>
    </location>
    <ligand>
        <name>FAD</name>
        <dbReference type="ChEBI" id="CHEBI:57692"/>
    </ligand>
</feature>
<feature type="binding site" evidence="9">
    <location>
        <begin position="385"/>
        <end position="387"/>
    </location>
    <ligand>
        <name>FAD</name>
        <dbReference type="ChEBI" id="CHEBI:57692"/>
    </ligand>
</feature>
<keyword evidence="8" id="KW-0496">Mitochondrion</keyword>
<feature type="binding site" evidence="9">
    <location>
        <position position="378"/>
    </location>
    <ligand>
        <name>FAD</name>
        <dbReference type="ChEBI" id="CHEBI:57692"/>
    </ligand>
</feature>
<dbReference type="EMBL" id="KE747824">
    <property type="protein sequence ID" value="RMZ70060.1"/>
    <property type="molecule type" value="Genomic_DNA"/>
</dbReference>
<comment type="similarity">
    <text evidence="2 8">Belongs to the ferredoxin--NADP reductase type 1 family.</text>
</comment>
<reference evidence="12 13" key="1">
    <citation type="journal article" date="2014" name="PLoS ONE">
        <title>De novo Genome Assembly of the Fungal Plant Pathogen Pyrenophora semeniperda.</title>
        <authorList>
            <person name="Soliai M.M."/>
            <person name="Meyer S.E."/>
            <person name="Udall J.A."/>
            <person name="Elzinga D.E."/>
            <person name="Hermansen R.A."/>
            <person name="Bodily P.M."/>
            <person name="Hart A.A."/>
            <person name="Coleman C.E."/>
        </authorList>
    </citation>
    <scope>NUCLEOTIDE SEQUENCE [LARGE SCALE GENOMIC DNA]</scope>
    <source>
        <strain evidence="12 13">CCB06</strain>
        <tissue evidence="12">Mycelium</tissue>
    </source>
</reference>
<dbReference type="Proteomes" id="UP000265663">
    <property type="component" value="Unassembled WGS sequence"/>
</dbReference>
<feature type="binding site" evidence="10">
    <location>
        <position position="211"/>
    </location>
    <ligand>
        <name>NADP(+)</name>
        <dbReference type="ChEBI" id="CHEBI:58349"/>
    </ligand>
</feature>
<dbReference type="InterPro" id="IPR055275">
    <property type="entry name" value="Ferredox_Rdtase"/>
</dbReference>
<evidence type="ECO:0000313" key="13">
    <source>
        <dbReference type="Proteomes" id="UP000265663"/>
    </source>
</evidence>
<feature type="binding site" evidence="10">
    <location>
        <begin position="155"/>
        <end position="158"/>
    </location>
    <ligand>
        <name>NADP(+)</name>
        <dbReference type="ChEBI" id="CHEBI:58349"/>
    </ligand>
</feature>
<proteinExistence type="inferred from homology"/>
<keyword evidence="6 8" id="KW-0560">Oxidoreductase</keyword>
<evidence type="ECO:0000256" key="9">
    <source>
        <dbReference type="PIRSR" id="PIRSR000362-1"/>
    </source>
</evidence>
<dbReference type="OrthoDB" id="333024at2759"/>
<dbReference type="PANTHER" id="PTHR48467:SF1">
    <property type="entry name" value="GLUTAMATE SYNTHASE 1 [NADH], CHLOROPLASTIC-LIKE"/>
    <property type="match status" value="1"/>
</dbReference>
<feature type="binding site" evidence="10">
    <location>
        <begin position="199"/>
        <end position="200"/>
    </location>
    <ligand>
        <name>NADP(+)</name>
        <dbReference type="ChEBI" id="CHEBI:58349"/>
    </ligand>
</feature>
<evidence type="ECO:0000256" key="2">
    <source>
        <dbReference type="ARBA" id="ARBA00008312"/>
    </source>
</evidence>
<organism evidence="12 13">
    <name type="scientific">Pyrenophora seminiperda CCB06</name>
    <dbReference type="NCBI Taxonomy" id="1302712"/>
    <lineage>
        <taxon>Eukaryota</taxon>
        <taxon>Fungi</taxon>
        <taxon>Dikarya</taxon>
        <taxon>Ascomycota</taxon>
        <taxon>Pezizomycotina</taxon>
        <taxon>Dothideomycetes</taxon>
        <taxon>Pleosporomycetidae</taxon>
        <taxon>Pleosporales</taxon>
        <taxon>Pleosporineae</taxon>
        <taxon>Pleosporaceae</taxon>
        <taxon>Pyrenophora</taxon>
    </lineage>
</organism>
<comment type="catalytic activity">
    <reaction evidence="7 8">
        <text>2 reduced [adrenodoxin] + NADP(+) + H(+) = 2 oxidized [adrenodoxin] + NADPH</text>
        <dbReference type="Rhea" id="RHEA:42312"/>
        <dbReference type="Rhea" id="RHEA-COMP:9998"/>
        <dbReference type="Rhea" id="RHEA-COMP:9999"/>
        <dbReference type="ChEBI" id="CHEBI:15378"/>
        <dbReference type="ChEBI" id="CHEBI:33737"/>
        <dbReference type="ChEBI" id="CHEBI:33738"/>
        <dbReference type="ChEBI" id="CHEBI:57783"/>
        <dbReference type="ChEBI" id="CHEBI:58349"/>
        <dbReference type="EC" id="1.18.1.6"/>
    </reaction>
</comment>
<keyword evidence="4 8" id="KW-0274">FAD</keyword>
<comment type="subcellular location">
    <subcellularLocation>
        <location evidence="8">Mitochondrion</location>
    </subcellularLocation>
</comment>
<name>A0A3M7M6P2_9PLEO</name>
<dbReference type="InterPro" id="IPR021163">
    <property type="entry name" value="Ferredox_Rdtase_adrenod"/>
</dbReference>
<dbReference type="PRINTS" id="PR00419">
    <property type="entry name" value="ADXRDTASE"/>
</dbReference>
<feature type="binding site" evidence="10">
    <location>
        <position position="385"/>
    </location>
    <ligand>
        <name>NADP(+)</name>
        <dbReference type="ChEBI" id="CHEBI:58349"/>
    </ligand>
</feature>